<accession>A0A4Z2IIM0</accession>
<dbReference type="AlphaFoldDB" id="A0A4Z2IIM0"/>
<name>A0A4Z2IIM0_9TELE</name>
<protein>
    <submittedName>
        <fullName evidence="1">Uncharacterized protein</fullName>
    </submittedName>
</protein>
<dbReference type="EMBL" id="SRLO01000081">
    <property type="protein sequence ID" value="TNN77591.1"/>
    <property type="molecule type" value="Genomic_DNA"/>
</dbReference>
<gene>
    <name evidence="1" type="ORF">EYF80_012181</name>
</gene>
<proteinExistence type="predicted"/>
<evidence type="ECO:0000313" key="1">
    <source>
        <dbReference type="EMBL" id="TNN77591.1"/>
    </source>
</evidence>
<keyword evidence="2" id="KW-1185">Reference proteome</keyword>
<comment type="caution">
    <text evidence="1">The sequence shown here is derived from an EMBL/GenBank/DDBJ whole genome shotgun (WGS) entry which is preliminary data.</text>
</comment>
<dbReference type="Proteomes" id="UP000314294">
    <property type="component" value="Unassembled WGS sequence"/>
</dbReference>
<sequence length="137" mass="15405">MSSHRPLTLEVCDDEVVVEFQSAVLLHLVLELEDGFLHVHDLSLLLLQLQALLLQEYSSATLCLSWSSWFLQRLSSAWSLLTAALYSSSAAPMAARPCLSDSMMRSIWWFRSFSAPIISWASALSCSAIFRVFDRCC</sequence>
<organism evidence="1 2">
    <name type="scientific">Liparis tanakae</name>
    <name type="common">Tanaka's snailfish</name>
    <dbReference type="NCBI Taxonomy" id="230148"/>
    <lineage>
        <taxon>Eukaryota</taxon>
        <taxon>Metazoa</taxon>
        <taxon>Chordata</taxon>
        <taxon>Craniata</taxon>
        <taxon>Vertebrata</taxon>
        <taxon>Euteleostomi</taxon>
        <taxon>Actinopterygii</taxon>
        <taxon>Neopterygii</taxon>
        <taxon>Teleostei</taxon>
        <taxon>Neoteleostei</taxon>
        <taxon>Acanthomorphata</taxon>
        <taxon>Eupercaria</taxon>
        <taxon>Perciformes</taxon>
        <taxon>Cottioidei</taxon>
        <taxon>Cottales</taxon>
        <taxon>Liparidae</taxon>
        <taxon>Liparis</taxon>
    </lineage>
</organism>
<evidence type="ECO:0000313" key="2">
    <source>
        <dbReference type="Proteomes" id="UP000314294"/>
    </source>
</evidence>
<reference evidence="1 2" key="1">
    <citation type="submission" date="2019-03" db="EMBL/GenBank/DDBJ databases">
        <title>First draft genome of Liparis tanakae, snailfish: a comprehensive survey of snailfish specific genes.</title>
        <authorList>
            <person name="Kim W."/>
            <person name="Song I."/>
            <person name="Jeong J.-H."/>
            <person name="Kim D."/>
            <person name="Kim S."/>
            <person name="Ryu S."/>
            <person name="Song J.Y."/>
            <person name="Lee S.K."/>
        </authorList>
    </citation>
    <scope>NUCLEOTIDE SEQUENCE [LARGE SCALE GENOMIC DNA]</scope>
    <source>
        <tissue evidence="1">Muscle</tissue>
    </source>
</reference>